<dbReference type="Proteomes" id="UP000268350">
    <property type="component" value="Unassembled WGS sequence"/>
</dbReference>
<dbReference type="AlphaFoldDB" id="A0A3B0K3I5"/>
<reference evidence="3" key="1">
    <citation type="submission" date="2018-01" db="EMBL/GenBank/DDBJ databases">
        <authorList>
            <person name="Alioto T."/>
            <person name="Alioto T."/>
        </authorList>
    </citation>
    <scope>NUCLEOTIDE SEQUENCE [LARGE SCALE GENOMIC DNA]</scope>
</reference>
<dbReference type="PANTHER" id="PTHR24047:SF32">
    <property type="entry name" value="FI01909P-RELATED"/>
    <property type="match status" value="1"/>
</dbReference>
<dbReference type="EMBL" id="OUUW01000006">
    <property type="protein sequence ID" value="SPP82500.1"/>
    <property type="molecule type" value="Genomic_DNA"/>
</dbReference>
<name>A0A3B0K3I5_DROGU</name>
<dbReference type="InterPro" id="IPR053255">
    <property type="entry name" value="EGF-like_domain"/>
</dbReference>
<gene>
    <name evidence="2" type="ORF">DGUA_6G014384</name>
</gene>
<keyword evidence="3" id="KW-1185">Reference proteome</keyword>
<dbReference type="Gene3D" id="2.10.25.10">
    <property type="entry name" value="Laminin"/>
    <property type="match status" value="2"/>
</dbReference>
<evidence type="ECO:0000313" key="2">
    <source>
        <dbReference type="EMBL" id="SPP82500.1"/>
    </source>
</evidence>
<sequence length="223" mass="25511">MLVQLLTLGLGLLLVGEEQLQVLALTITNGHCQKNISVKYQVPVTRTRMSDNATSESHAEQYVVYEERIRWDNVQVCCPGYRTILFGFCEPICLEACPAYSYCVEPNKCHCMRGYEHSHHPNKQHQLICRPICQGGCPEHSHCVSHNECECRPGYKDVSRWYSLSLNCERVQCGREQRYDPARHSCVKIEMSMEELMQRVAERLAQGLESTTETPAVDDNNET</sequence>
<feature type="chain" id="PRO_5017379279" evidence="1">
    <location>
        <begin position="25"/>
        <end position="223"/>
    </location>
</feature>
<accession>A0A3B0K3I5</accession>
<proteinExistence type="predicted"/>
<feature type="signal peptide" evidence="1">
    <location>
        <begin position="1"/>
        <end position="24"/>
    </location>
</feature>
<keyword evidence="1" id="KW-0732">Signal</keyword>
<evidence type="ECO:0000313" key="3">
    <source>
        <dbReference type="Proteomes" id="UP000268350"/>
    </source>
</evidence>
<dbReference type="PANTHER" id="PTHR24047">
    <property type="entry name" value="FI01909P-RELATED"/>
    <property type="match status" value="1"/>
</dbReference>
<organism evidence="2 3">
    <name type="scientific">Drosophila guanche</name>
    <name type="common">Fruit fly</name>
    <dbReference type="NCBI Taxonomy" id="7266"/>
    <lineage>
        <taxon>Eukaryota</taxon>
        <taxon>Metazoa</taxon>
        <taxon>Ecdysozoa</taxon>
        <taxon>Arthropoda</taxon>
        <taxon>Hexapoda</taxon>
        <taxon>Insecta</taxon>
        <taxon>Pterygota</taxon>
        <taxon>Neoptera</taxon>
        <taxon>Endopterygota</taxon>
        <taxon>Diptera</taxon>
        <taxon>Brachycera</taxon>
        <taxon>Muscomorpha</taxon>
        <taxon>Ephydroidea</taxon>
        <taxon>Drosophilidae</taxon>
        <taxon>Drosophila</taxon>
        <taxon>Sophophora</taxon>
    </lineage>
</organism>
<evidence type="ECO:0000256" key="1">
    <source>
        <dbReference type="SAM" id="SignalP"/>
    </source>
</evidence>
<dbReference type="OMA" id="CCPGYRT"/>
<dbReference type="OrthoDB" id="7917283at2759"/>
<protein>
    <submittedName>
        <fullName evidence="2">Blast:von Willebrand factor D and EGF domain-containing protein</fullName>
    </submittedName>
</protein>